<evidence type="ECO:0000313" key="20">
    <source>
        <dbReference type="Proteomes" id="UP000663873"/>
    </source>
</evidence>
<evidence type="ECO:0000313" key="12">
    <source>
        <dbReference type="EMBL" id="CAF3428777.1"/>
    </source>
</evidence>
<keyword evidence="3 8" id="KW-1133">Transmembrane helix</keyword>
<dbReference type="EMBL" id="CAJOBS010000091">
    <property type="protein sequence ID" value="CAF4492984.1"/>
    <property type="molecule type" value="Genomic_DNA"/>
</dbReference>
<keyword evidence="5 8" id="KW-0472">Membrane</keyword>
<dbReference type="EMBL" id="CAJOBQ010000208">
    <property type="protein sequence ID" value="CAF4293916.1"/>
    <property type="molecule type" value="Genomic_DNA"/>
</dbReference>
<keyword evidence="2 8" id="KW-0812">Transmembrane</keyword>
<evidence type="ECO:0000256" key="7">
    <source>
        <dbReference type="ARBA" id="ARBA00023224"/>
    </source>
</evidence>
<dbReference type="Proteomes" id="UP000663873">
    <property type="component" value="Unassembled WGS sequence"/>
</dbReference>
<feature type="transmembrane region" description="Helical" evidence="8">
    <location>
        <begin position="342"/>
        <end position="365"/>
    </location>
</feature>
<keyword evidence="20" id="KW-1185">Reference proteome</keyword>
<evidence type="ECO:0000313" key="11">
    <source>
        <dbReference type="EMBL" id="CAF3415058.1"/>
    </source>
</evidence>
<keyword evidence="6" id="KW-0675">Receptor</keyword>
<keyword evidence="7" id="KW-0807">Transducer</keyword>
<evidence type="ECO:0000313" key="13">
    <source>
        <dbReference type="EMBL" id="CAF3597853.1"/>
    </source>
</evidence>
<protein>
    <recommendedName>
        <fullName evidence="9">G-protein coupled receptors family 1 profile domain-containing protein</fullName>
    </recommendedName>
</protein>
<dbReference type="Proteomes" id="UP000663851">
    <property type="component" value="Unassembled WGS sequence"/>
</dbReference>
<evidence type="ECO:0000256" key="2">
    <source>
        <dbReference type="ARBA" id="ARBA00022692"/>
    </source>
</evidence>
<gene>
    <name evidence="12" type="ORF">FME351_LOCUS11623</name>
    <name evidence="13" type="ORF">GRG538_LOCUS22533</name>
    <name evidence="14" type="ORF">HFQ381_LOCUS3626</name>
    <name evidence="11" type="ORF">KIK155_LOCUS9398</name>
    <name evidence="18" type="ORF">QYT958_LOCUS12152</name>
    <name evidence="10" type="ORF">TIS948_LOCUS25126</name>
    <name evidence="17" type="ORF">TOA249_LOCUS2776</name>
    <name evidence="16" type="ORF">TSG867_LOCUS5802</name>
    <name evidence="15" type="ORF">UJA718_LOCUS4821</name>
</gene>
<sequence>MASQEVSSLLDLYFQYPITFLSLRDLYTFEVIILLIYGIMIIFSFFTNLIAIIIFTFGHHSRSELSPFLLNLSVFNIIMTVYCMPFTITSLIFQRWLYARELCIVLDVFKTFSVSGVLLTLIGIAIDRYCAIKYPLAIKIYSVSKRNIIALLIIWILSIIIAVLWSPARSLPMQQKRLWVNSRSLLKDYILSIDNVTDISKSDYLLKDLDYKIVDTIQCVPNKESRPVEVRRTILNFLQTYFFPLFILAFVYLRIAAMLWQRSNDKPSEINGTTITVDHLFTHESIQFKKKLKQGIKMIIAVVVLYAVLWLPMNVFQLSLNLLCYQGTYYQNFCSHTTLLQLLYIGSHFLTVSNTAINPIIYGFAHIRFRNDIRDVRLCLFHCQGRSPFNCTTRFPRTISNELPDRNQDSKLKLTLLSKTHTLNYSTTFVVYTDSSVTNKYTNMSFPTGMNTGTGLHYQNVAARMNSYVNHNGNHSLQHVNGGFHQMPVSHGVAYGSNHYFAGVPHLGVDPVIANNAGGFARTFMRHLFTH</sequence>
<feature type="transmembrane region" description="Helical" evidence="8">
    <location>
        <begin position="104"/>
        <end position="126"/>
    </location>
</feature>
<dbReference type="PROSITE" id="PS50262">
    <property type="entry name" value="G_PROTEIN_RECEP_F1_2"/>
    <property type="match status" value="1"/>
</dbReference>
<evidence type="ECO:0000256" key="1">
    <source>
        <dbReference type="ARBA" id="ARBA00004141"/>
    </source>
</evidence>
<dbReference type="Gene3D" id="1.20.1070.10">
    <property type="entry name" value="Rhodopsin 7-helix transmembrane proteins"/>
    <property type="match status" value="1"/>
</dbReference>
<evidence type="ECO:0000313" key="17">
    <source>
        <dbReference type="EMBL" id="CAF4492984.1"/>
    </source>
</evidence>
<feature type="transmembrane region" description="Helical" evidence="8">
    <location>
        <begin position="295"/>
        <end position="313"/>
    </location>
</feature>
<dbReference type="PRINTS" id="PR00237">
    <property type="entry name" value="GPCRRHODOPSN"/>
</dbReference>
<feature type="transmembrane region" description="Helical" evidence="8">
    <location>
        <begin position="241"/>
        <end position="260"/>
    </location>
</feature>
<dbReference type="SUPFAM" id="SSF81321">
    <property type="entry name" value="Family A G protein-coupled receptor-like"/>
    <property type="match status" value="1"/>
</dbReference>
<evidence type="ECO:0000259" key="9">
    <source>
        <dbReference type="PROSITE" id="PS50262"/>
    </source>
</evidence>
<dbReference type="EMBL" id="CAJOBR010001455">
    <property type="protein sequence ID" value="CAF4610057.1"/>
    <property type="molecule type" value="Genomic_DNA"/>
</dbReference>
<comment type="subcellular location">
    <subcellularLocation>
        <location evidence="1">Membrane</location>
        <topology evidence="1">Multi-pass membrane protein</topology>
    </subcellularLocation>
</comment>
<evidence type="ECO:0000313" key="14">
    <source>
        <dbReference type="EMBL" id="CAF4138737.1"/>
    </source>
</evidence>
<proteinExistence type="predicted"/>
<dbReference type="EMBL" id="CAJNYU010001352">
    <property type="protein sequence ID" value="CAF3428777.1"/>
    <property type="molecule type" value="Genomic_DNA"/>
</dbReference>
<organism evidence="17 19">
    <name type="scientific">Rotaria socialis</name>
    <dbReference type="NCBI Taxonomy" id="392032"/>
    <lineage>
        <taxon>Eukaryota</taxon>
        <taxon>Metazoa</taxon>
        <taxon>Spiralia</taxon>
        <taxon>Gnathifera</taxon>
        <taxon>Rotifera</taxon>
        <taxon>Eurotatoria</taxon>
        <taxon>Bdelloidea</taxon>
        <taxon>Philodinida</taxon>
        <taxon>Philodinidae</taxon>
        <taxon>Rotaria</taxon>
    </lineage>
</organism>
<dbReference type="Proteomes" id="UP000663862">
    <property type="component" value="Unassembled WGS sequence"/>
</dbReference>
<evidence type="ECO:0000256" key="8">
    <source>
        <dbReference type="SAM" id="Phobius"/>
    </source>
</evidence>
<feature type="domain" description="G-protein coupled receptors family 1 profile" evidence="9">
    <location>
        <begin position="47"/>
        <end position="362"/>
    </location>
</feature>
<evidence type="ECO:0000313" key="10">
    <source>
        <dbReference type="EMBL" id="CAF3371769.1"/>
    </source>
</evidence>
<reference evidence="17" key="1">
    <citation type="submission" date="2021-02" db="EMBL/GenBank/DDBJ databases">
        <authorList>
            <person name="Nowell W R."/>
        </authorList>
    </citation>
    <scope>NUCLEOTIDE SEQUENCE</scope>
</reference>
<dbReference type="InterPro" id="IPR017452">
    <property type="entry name" value="GPCR_Rhodpsn_7TM"/>
</dbReference>
<evidence type="ECO:0000256" key="4">
    <source>
        <dbReference type="ARBA" id="ARBA00023040"/>
    </source>
</evidence>
<evidence type="ECO:0000256" key="3">
    <source>
        <dbReference type="ARBA" id="ARBA00022989"/>
    </source>
</evidence>
<dbReference type="EMBL" id="CAJNYT010003762">
    <property type="protein sequence ID" value="CAF3597853.1"/>
    <property type="molecule type" value="Genomic_DNA"/>
</dbReference>
<dbReference type="InterPro" id="IPR000276">
    <property type="entry name" value="GPCR_Rhodpsn"/>
</dbReference>
<dbReference type="PANTHER" id="PTHR45695:SF22">
    <property type="entry name" value="G-PROTEIN COUPLED RECEPTORS FAMILY 1 PROFILE DOMAIN-CONTAINING PROTEIN"/>
    <property type="match status" value="1"/>
</dbReference>
<feature type="transmembrane region" description="Helical" evidence="8">
    <location>
        <begin position="31"/>
        <end position="57"/>
    </location>
</feature>
<dbReference type="EMBL" id="CAJNXB010004343">
    <property type="protein sequence ID" value="CAF3371769.1"/>
    <property type="molecule type" value="Genomic_DNA"/>
</dbReference>
<dbReference type="GO" id="GO:0004930">
    <property type="term" value="F:G protein-coupled receptor activity"/>
    <property type="evidence" value="ECO:0007669"/>
    <property type="project" value="UniProtKB-KW"/>
</dbReference>
<dbReference type="Pfam" id="PF00001">
    <property type="entry name" value="7tm_1"/>
    <property type="match status" value="2"/>
</dbReference>
<feature type="transmembrane region" description="Helical" evidence="8">
    <location>
        <begin position="147"/>
        <end position="168"/>
    </location>
</feature>
<keyword evidence="4" id="KW-0297">G-protein coupled receptor</keyword>
<dbReference type="EMBL" id="CAJOBO010000133">
    <property type="protein sequence ID" value="CAF4138737.1"/>
    <property type="molecule type" value="Genomic_DNA"/>
</dbReference>
<evidence type="ECO:0000256" key="6">
    <source>
        <dbReference type="ARBA" id="ARBA00023170"/>
    </source>
</evidence>
<comment type="caution">
    <text evidence="17">The sequence shown here is derived from an EMBL/GenBank/DDBJ whole genome shotgun (WGS) entry which is preliminary data.</text>
</comment>
<dbReference type="Proteomes" id="UP000663865">
    <property type="component" value="Unassembled WGS sequence"/>
</dbReference>
<evidence type="ECO:0000256" key="5">
    <source>
        <dbReference type="ARBA" id="ARBA00023136"/>
    </source>
</evidence>
<feature type="transmembrane region" description="Helical" evidence="8">
    <location>
        <begin position="69"/>
        <end position="92"/>
    </location>
</feature>
<dbReference type="GO" id="GO:0005886">
    <property type="term" value="C:plasma membrane"/>
    <property type="evidence" value="ECO:0007669"/>
    <property type="project" value="TreeGrafter"/>
</dbReference>
<dbReference type="Proteomes" id="UP000663872">
    <property type="component" value="Unassembled WGS sequence"/>
</dbReference>
<evidence type="ECO:0000313" key="15">
    <source>
        <dbReference type="EMBL" id="CAF4173061.1"/>
    </source>
</evidence>
<dbReference type="OrthoDB" id="5981855at2759"/>
<dbReference type="Proteomes" id="UP000663838">
    <property type="component" value="Unassembled WGS sequence"/>
</dbReference>
<dbReference type="Proteomes" id="UP000663825">
    <property type="component" value="Unassembled WGS sequence"/>
</dbReference>
<dbReference type="Proteomes" id="UP000663848">
    <property type="component" value="Unassembled WGS sequence"/>
</dbReference>
<dbReference type="EMBL" id="CAJOBP010000400">
    <property type="protein sequence ID" value="CAF4173061.1"/>
    <property type="molecule type" value="Genomic_DNA"/>
</dbReference>
<dbReference type="PANTHER" id="PTHR45695">
    <property type="entry name" value="LEUCOKININ RECEPTOR-RELATED"/>
    <property type="match status" value="1"/>
</dbReference>
<accession>A0A820V096</accession>
<dbReference type="AlphaFoldDB" id="A0A820V096"/>
<evidence type="ECO:0000313" key="19">
    <source>
        <dbReference type="Proteomes" id="UP000663838"/>
    </source>
</evidence>
<dbReference type="Proteomes" id="UP000663869">
    <property type="component" value="Unassembled WGS sequence"/>
</dbReference>
<dbReference type="EMBL" id="CAJNYV010001319">
    <property type="protein sequence ID" value="CAF3415058.1"/>
    <property type="molecule type" value="Genomic_DNA"/>
</dbReference>
<evidence type="ECO:0000313" key="18">
    <source>
        <dbReference type="EMBL" id="CAF4610057.1"/>
    </source>
</evidence>
<evidence type="ECO:0000313" key="16">
    <source>
        <dbReference type="EMBL" id="CAF4293916.1"/>
    </source>
</evidence>
<name>A0A820V096_9BILA</name>